<dbReference type="Gene3D" id="3.90.226.10">
    <property type="entry name" value="2-enoyl-CoA Hydratase, Chain A, domain 1"/>
    <property type="match status" value="1"/>
</dbReference>
<name>A0A2S7VMB2_PHOAN</name>
<gene>
    <name evidence="2" type="ORF">BTO08_20565</name>
</gene>
<dbReference type="InterPro" id="IPR029045">
    <property type="entry name" value="ClpP/crotonase-like_dom_sf"/>
</dbReference>
<dbReference type="Gene3D" id="1.10.12.10">
    <property type="entry name" value="Lyase 2-enoyl-coa Hydratase, Chain A, domain 2"/>
    <property type="match status" value="1"/>
</dbReference>
<evidence type="ECO:0000313" key="2">
    <source>
        <dbReference type="EMBL" id="PQJ62621.1"/>
    </source>
</evidence>
<evidence type="ECO:0000256" key="1">
    <source>
        <dbReference type="ARBA" id="ARBA00005254"/>
    </source>
</evidence>
<dbReference type="GO" id="GO:0003824">
    <property type="term" value="F:catalytic activity"/>
    <property type="evidence" value="ECO:0007669"/>
    <property type="project" value="UniProtKB-ARBA"/>
</dbReference>
<reference evidence="2 3" key="1">
    <citation type="submission" date="2016-12" db="EMBL/GenBank/DDBJ databases">
        <title>Diversity of luminous bacteria.</title>
        <authorList>
            <person name="Yoshizawa S."/>
            <person name="Kogure K."/>
        </authorList>
    </citation>
    <scope>NUCLEOTIDE SEQUENCE [LARGE SCALE GENOMIC DNA]</scope>
    <source>
        <strain evidence="2 3">LC1-200</strain>
    </source>
</reference>
<dbReference type="EMBL" id="MSCJ01000003">
    <property type="protein sequence ID" value="PQJ62621.1"/>
    <property type="molecule type" value="Genomic_DNA"/>
</dbReference>
<comment type="caution">
    <text evidence="2">The sequence shown here is derived from an EMBL/GenBank/DDBJ whole genome shotgun (WGS) entry which is preliminary data.</text>
</comment>
<organism evidence="2 3">
    <name type="scientific">Photobacterium angustum</name>
    <dbReference type="NCBI Taxonomy" id="661"/>
    <lineage>
        <taxon>Bacteria</taxon>
        <taxon>Pseudomonadati</taxon>
        <taxon>Pseudomonadota</taxon>
        <taxon>Gammaproteobacteria</taxon>
        <taxon>Vibrionales</taxon>
        <taxon>Vibrionaceae</taxon>
        <taxon>Photobacterium</taxon>
    </lineage>
</organism>
<dbReference type="InterPro" id="IPR051683">
    <property type="entry name" value="Enoyl-CoA_Hydratase/Isomerase"/>
</dbReference>
<dbReference type="Proteomes" id="UP000238730">
    <property type="component" value="Unassembled WGS sequence"/>
</dbReference>
<evidence type="ECO:0000313" key="3">
    <source>
        <dbReference type="Proteomes" id="UP000238730"/>
    </source>
</evidence>
<dbReference type="SUPFAM" id="SSF52096">
    <property type="entry name" value="ClpP/crotonase"/>
    <property type="match status" value="1"/>
</dbReference>
<dbReference type="GO" id="GO:0008300">
    <property type="term" value="P:isoprenoid catabolic process"/>
    <property type="evidence" value="ECO:0007669"/>
    <property type="project" value="TreeGrafter"/>
</dbReference>
<sequence>MVFSACNFLGHIMKTQPNILVSVSPNNIATITLNRVDKSNAFNAEIIGDLLTALNQLKINKEIRGLLLEANGKHFSSGADLHWMKNMALETEENNQKDAAQLAELLNQLNHFPAPTIAVVQGAAFGGALGLICCCDIAIASINAKFCLSEVRLGLVPATIAPYVCRAIGIRQAKRFMLTAELITVEKALKLGLIHHICDDIQQEKQVIIQQILTNSPAALATVKTLCSQCEITIIDQSLIRYTSELIAKVRCSPQAQEGIQAFFDKVPPSWSKANDINE</sequence>
<dbReference type="PANTHER" id="PTHR42964:SF1">
    <property type="entry name" value="POLYKETIDE BIOSYNTHESIS ENOYL-COA HYDRATASE PKSH-RELATED"/>
    <property type="match status" value="1"/>
</dbReference>
<protein>
    <submittedName>
        <fullName evidence="2">Gamma-carboxygeranoyl-CoA hydratase</fullName>
    </submittedName>
</protein>
<dbReference type="Pfam" id="PF00378">
    <property type="entry name" value="ECH_1"/>
    <property type="match status" value="1"/>
</dbReference>
<accession>A0A2S7VMB2</accession>
<dbReference type="AlphaFoldDB" id="A0A2S7VMB2"/>
<comment type="similarity">
    <text evidence="1">Belongs to the enoyl-CoA hydratase/isomerase family.</text>
</comment>
<proteinExistence type="inferred from homology"/>
<dbReference type="CDD" id="cd06558">
    <property type="entry name" value="crotonase-like"/>
    <property type="match status" value="1"/>
</dbReference>
<dbReference type="PANTHER" id="PTHR42964">
    <property type="entry name" value="ENOYL-COA HYDRATASE"/>
    <property type="match status" value="1"/>
</dbReference>
<dbReference type="OrthoDB" id="9807606at2"/>
<dbReference type="InterPro" id="IPR014748">
    <property type="entry name" value="Enoyl-CoA_hydra_C"/>
</dbReference>
<dbReference type="InterPro" id="IPR001753">
    <property type="entry name" value="Enoyl-CoA_hydra/iso"/>
</dbReference>